<evidence type="ECO:0000313" key="2">
    <source>
        <dbReference type="EMBL" id="OWR02503.1"/>
    </source>
</evidence>
<dbReference type="Pfam" id="PF01381">
    <property type="entry name" value="HTH_3"/>
    <property type="match status" value="1"/>
</dbReference>
<dbReference type="AlphaFoldDB" id="A0A254NBG3"/>
<dbReference type="EMBL" id="NISI01000009">
    <property type="protein sequence ID" value="OWR02503.1"/>
    <property type="molecule type" value="Genomic_DNA"/>
</dbReference>
<reference evidence="2 3" key="1">
    <citation type="journal article" date="2007" name="Int. J. Syst. Evol. Microbiol.">
        <title>Description of Pelomonas aquatica sp. nov. and Pelomonas puraquae sp. nov., isolated from industrial and haemodialysis water.</title>
        <authorList>
            <person name="Gomila M."/>
            <person name="Bowien B."/>
            <person name="Falsen E."/>
            <person name="Moore E.R."/>
            <person name="Lalucat J."/>
        </authorList>
    </citation>
    <scope>NUCLEOTIDE SEQUENCE [LARGE SCALE GENOMIC DNA]</scope>
    <source>
        <strain evidence="2 3">CCUG 52769</strain>
    </source>
</reference>
<feature type="domain" description="HTH cro/C1-type" evidence="1">
    <location>
        <begin position="13"/>
        <end position="65"/>
    </location>
</feature>
<evidence type="ECO:0000259" key="1">
    <source>
        <dbReference type="PROSITE" id="PS50943"/>
    </source>
</evidence>
<organism evidence="2 3">
    <name type="scientific">Roseateles puraquae</name>
    <dbReference type="NCBI Taxonomy" id="431059"/>
    <lineage>
        <taxon>Bacteria</taxon>
        <taxon>Pseudomonadati</taxon>
        <taxon>Pseudomonadota</taxon>
        <taxon>Betaproteobacteria</taxon>
        <taxon>Burkholderiales</taxon>
        <taxon>Sphaerotilaceae</taxon>
        <taxon>Roseateles</taxon>
    </lineage>
</organism>
<dbReference type="InterPro" id="IPR010982">
    <property type="entry name" value="Lambda_DNA-bd_dom_sf"/>
</dbReference>
<dbReference type="CDD" id="cd00093">
    <property type="entry name" value="HTH_XRE"/>
    <property type="match status" value="1"/>
</dbReference>
<dbReference type="RefSeq" id="WP_088485022.1">
    <property type="nucleotide sequence ID" value="NZ_NISI01000009.1"/>
</dbReference>
<keyword evidence="3" id="KW-1185">Reference proteome</keyword>
<name>A0A254NBG3_9BURK</name>
<dbReference type="Gene3D" id="1.10.260.40">
    <property type="entry name" value="lambda repressor-like DNA-binding domains"/>
    <property type="match status" value="1"/>
</dbReference>
<dbReference type="InterPro" id="IPR001387">
    <property type="entry name" value="Cro/C1-type_HTH"/>
</dbReference>
<sequence length="100" mass="10629">MKLLRKNALGPALRCARSAQGVSQEDFGAVSSRTYVSQLERGERHATLSKVDDLSEVLGLHPATVAALAYLPHPPDLAAIERLLATIRAELTSISTAGHA</sequence>
<protein>
    <submittedName>
        <fullName evidence="2">Transcriptional regulator</fullName>
    </submittedName>
</protein>
<dbReference type="PROSITE" id="PS50943">
    <property type="entry name" value="HTH_CROC1"/>
    <property type="match status" value="1"/>
</dbReference>
<accession>A0A254NBG3</accession>
<evidence type="ECO:0000313" key="3">
    <source>
        <dbReference type="Proteomes" id="UP000197446"/>
    </source>
</evidence>
<dbReference type="GO" id="GO:0003677">
    <property type="term" value="F:DNA binding"/>
    <property type="evidence" value="ECO:0007669"/>
    <property type="project" value="InterPro"/>
</dbReference>
<dbReference type="SUPFAM" id="SSF47413">
    <property type="entry name" value="lambda repressor-like DNA-binding domains"/>
    <property type="match status" value="1"/>
</dbReference>
<proteinExistence type="predicted"/>
<dbReference type="SMART" id="SM00530">
    <property type="entry name" value="HTH_XRE"/>
    <property type="match status" value="1"/>
</dbReference>
<dbReference type="OrthoDB" id="8527218at2"/>
<comment type="caution">
    <text evidence="2">The sequence shown here is derived from an EMBL/GenBank/DDBJ whole genome shotgun (WGS) entry which is preliminary data.</text>
</comment>
<gene>
    <name evidence="2" type="ORF">CDO81_20195</name>
</gene>
<dbReference type="Proteomes" id="UP000197446">
    <property type="component" value="Unassembled WGS sequence"/>
</dbReference>